<dbReference type="Proteomes" id="UP001496674">
    <property type="component" value="Chromosome"/>
</dbReference>
<accession>A0ABM8ICG3</accession>
<proteinExistence type="predicted"/>
<reference evidence="2 3" key="1">
    <citation type="submission" date="2023-04" db="EMBL/GenBank/DDBJ databases">
        <title>Draft genome sequence of acteroides sedimenti strain YN3PY1.</title>
        <authorList>
            <person name="Yoshida N."/>
        </authorList>
    </citation>
    <scope>NUCLEOTIDE SEQUENCE [LARGE SCALE GENOMIC DNA]</scope>
    <source>
        <strain evidence="2 3">YN3PY1</strain>
    </source>
</reference>
<dbReference type="InterPro" id="IPR012349">
    <property type="entry name" value="Split_barrel_FMN-bd"/>
</dbReference>
<dbReference type="RefSeq" id="WP_353330364.1">
    <property type="nucleotide sequence ID" value="NZ_AP028055.1"/>
</dbReference>
<dbReference type="Pfam" id="PF16242">
    <property type="entry name" value="Pyrid_ox_like"/>
    <property type="match status" value="1"/>
</dbReference>
<feature type="domain" description="General stress protein FMN-binding split barrel" evidence="1">
    <location>
        <begin position="5"/>
        <end position="124"/>
    </location>
</feature>
<sequence>MTIQEKAAQMIDNVQIITLASINEKGYPRPVPMVKLKAEFGAIYVATGTSSEKTAHFRANPKAGLSIVEGGNSIVYTGEVVIVTDEAIKRSLWSEWMSEHFPGGVEDPEYCVLKFTPISATYWIDGEFIKS</sequence>
<gene>
    <name evidence="2" type="ORF">BSYN_19210</name>
</gene>
<dbReference type="Gene3D" id="2.30.110.10">
    <property type="entry name" value="Electron Transport, Fmn-binding Protein, Chain A"/>
    <property type="match status" value="1"/>
</dbReference>
<evidence type="ECO:0000313" key="2">
    <source>
        <dbReference type="EMBL" id="BEG99656.1"/>
    </source>
</evidence>
<protein>
    <submittedName>
        <fullName evidence="2">General stress protein</fullName>
    </submittedName>
</protein>
<dbReference type="EMBL" id="AP028055">
    <property type="protein sequence ID" value="BEG99656.1"/>
    <property type="molecule type" value="Genomic_DNA"/>
</dbReference>
<name>A0ABM8ICG3_9BACE</name>
<dbReference type="SUPFAM" id="SSF50475">
    <property type="entry name" value="FMN-binding split barrel"/>
    <property type="match status" value="1"/>
</dbReference>
<keyword evidence="3" id="KW-1185">Reference proteome</keyword>
<evidence type="ECO:0000313" key="3">
    <source>
        <dbReference type="Proteomes" id="UP001496674"/>
    </source>
</evidence>
<organism evidence="2 3">
    <name type="scientific">Bacteroides sedimenti</name>
    <dbReference type="NCBI Taxonomy" id="2136147"/>
    <lineage>
        <taxon>Bacteria</taxon>
        <taxon>Pseudomonadati</taxon>
        <taxon>Bacteroidota</taxon>
        <taxon>Bacteroidia</taxon>
        <taxon>Bacteroidales</taxon>
        <taxon>Bacteroidaceae</taxon>
        <taxon>Bacteroides</taxon>
    </lineage>
</organism>
<evidence type="ECO:0000259" key="1">
    <source>
        <dbReference type="Pfam" id="PF16242"/>
    </source>
</evidence>
<dbReference type="InterPro" id="IPR038725">
    <property type="entry name" value="YdaG_split_barrel_FMN-bd"/>
</dbReference>
<dbReference type="PANTHER" id="PTHR34818:SF1">
    <property type="entry name" value="PROTEIN BLI-3"/>
    <property type="match status" value="1"/>
</dbReference>
<dbReference type="PANTHER" id="PTHR34818">
    <property type="entry name" value="PROTEIN BLI-3"/>
    <property type="match status" value="1"/>
</dbReference>
<dbReference type="InterPro" id="IPR052917">
    <property type="entry name" value="Stress-Dev_Protein"/>
</dbReference>